<dbReference type="GO" id="GO:0046819">
    <property type="term" value="P:protein secretion by the type V secretion system"/>
    <property type="evidence" value="ECO:0007669"/>
    <property type="project" value="TreeGrafter"/>
</dbReference>
<dbReference type="Proteomes" id="UP000199524">
    <property type="component" value="Chromosome I"/>
</dbReference>
<accession>A0A1H1XVA4</accession>
<dbReference type="PANTHER" id="PTHR34597">
    <property type="entry name" value="SLR1661 PROTEIN"/>
    <property type="match status" value="1"/>
</dbReference>
<dbReference type="GO" id="GO:0008320">
    <property type="term" value="F:protein transmembrane transporter activity"/>
    <property type="evidence" value="ECO:0007669"/>
    <property type="project" value="TreeGrafter"/>
</dbReference>
<keyword evidence="7" id="KW-1185">Reference proteome</keyword>
<dbReference type="InterPro" id="IPR005565">
    <property type="entry name" value="Hemolysn_activator_HlyB_C"/>
</dbReference>
<dbReference type="PANTHER" id="PTHR34597:SF6">
    <property type="entry name" value="BLR6126 PROTEIN"/>
    <property type="match status" value="1"/>
</dbReference>
<keyword evidence="1" id="KW-0472">Membrane</keyword>
<dbReference type="EMBL" id="LT629777">
    <property type="protein sequence ID" value="SDT12971.1"/>
    <property type="molecule type" value="Genomic_DNA"/>
</dbReference>
<evidence type="ECO:0000256" key="3">
    <source>
        <dbReference type="ARBA" id="ARBA00023237"/>
    </source>
</evidence>
<dbReference type="GO" id="GO:0098046">
    <property type="term" value="C:type V protein secretion system complex"/>
    <property type="evidence" value="ECO:0007669"/>
    <property type="project" value="TreeGrafter"/>
</dbReference>
<feature type="domain" description="Haemolysin activator HlyB C-terminal" evidence="4">
    <location>
        <begin position="188"/>
        <end position="506"/>
    </location>
</feature>
<dbReference type="InterPro" id="IPR013686">
    <property type="entry name" value="Polypept-transport_assoc_ShlB"/>
</dbReference>
<sequence length="544" mass="59614">MNQGGGVEHLFFKETARPTGARDAWPVGAGLVLALLAGPLAAEEAPVARRVDVNEYVVRGNTVLQARDIEEAVYPFLGPQKALTDIEGARDALQKVYQAKGYQSVFVELPEQKVEDGVVFLQISETRVGRVRVVGAKHYSPVEIREDVPALKEGEVPDFAQVQTELAALNKGAGRQVMPLVREGQRPGTMDVDLQVEDQNPWHASLGLNNDYSADTRELRAVASLGYDNLWQLGHSISLTYFTAPEDQSNAKVWSGSYSAPLSERWTLQFSGYQSDSNVATIGGSNMLGKGHSYGVSGIYTLPSKGAWANSFSIGVDFKDFEEELKFGSSSDQVPLKYAPLTFGYNGYRYTESSQLGLGLNLVLATRSFFGYGSDSDEFDYKRYRASPSFAVLKGDLNYTYTFTSDWQSASKAAFQLASGPLVSNEQFSAGGATSVRGYLAAERSGDSGMLFSQELRTPSMARFLGSYVKEWRFYAFAEGARLSLEKALPEQEDEYSLASVGLGTRASLSKWLSGSLDWGYPLLDGPNTQKYDSRLHFSVQATF</sequence>
<protein>
    <submittedName>
        <fullName evidence="6">Hemolysin activation/secretion protein</fullName>
    </submittedName>
</protein>
<reference evidence="7" key="1">
    <citation type="submission" date="2016-10" db="EMBL/GenBank/DDBJ databases">
        <authorList>
            <person name="Varghese N."/>
            <person name="Submissions S."/>
        </authorList>
    </citation>
    <scope>NUCLEOTIDE SEQUENCE [LARGE SCALE GENOMIC DNA]</scope>
    <source>
        <strain evidence="7">ATCC 23835</strain>
    </source>
</reference>
<organism evidence="6 7">
    <name type="scientific">Pseudomonas asplenii</name>
    <dbReference type="NCBI Taxonomy" id="53407"/>
    <lineage>
        <taxon>Bacteria</taxon>
        <taxon>Pseudomonadati</taxon>
        <taxon>Pseudomonadota</taxon>
        <taxon>Gammaproteobacteria</taxon>
        <taxon>Pseudomonadales</taxon>
        <taxon>Pseudomonadaceae</taxon>
        <taxon>Pseudomonas</taxon>
    </lineage>
</organism>
<feature type="domain" description="Polypeptide-transport-associated ShlB-type" evidence="5">
    <location>
        <begin position="52"/>
        <end position="125"/>
    </location>
</feature>
<dbReference type="AlphaFoldDB" id="A0A1H1XVA4"/>
<evidence type="ECO:0000259" key="4">
    <source>
        <dbReference type="Pfam" id="PF03865"/>
    </source>
</evidence>
<evidence type="ECO:0000313" key="6">
    <source>
        <dbReference type="EMBL" id="SDT12971.1"/>
    </source>
</evidence>
<name>A0A1H1XVA4_9PSED</name>
<evidence type="ECO:0000256" key="1">
    <source>
        <dbReference type="ARBA" id="ARBA00022452"/>
    </source>
</evidence>
<evidence type="ECO:0000256" key="2">
    <source>
        <dbReference type="ARBA" id="ARBA00022692"/>
    </source>
</evidence>
<dbReference type="InterPro" id="IPR051544">
    <property type="entry name" value="TPS_OM_transporter"/>
</dbReference>
<proteinExistence type="predicted"/>
<dbReference type="Gene3D" id="2.40.160.50">
    <property type="entry name" value="membrane protein fhac: a member of the omp85/tpsb transporter family"/>
    <property type="match status" value="1"/>
</dbReference>
<keyword evidence="3" id="KW-0998">Cell outer membrane</keyword>
<evidence type="ECO:0000259" key="5">
    <source>
        <dbReference type="Pfam" id="PF08479"/>
    </source>
</evidence>
<dbReference type="Gene3D" id="3.10.20.310">
    <property type="entry name" value="membrane protein fhac"/>
    <property type="match status" value="1"/>
</dbReference>
<evidence type="ECO:0000313" key="7">
    <source>
        <dbReference type="Proteomes" id="UP000199524"/>
    </source>
</evidence>
<gene>
    <name evidence="6" type="ORF">SAMN05216598_4081</name>
</gene>
<dbReference type="Pfam" id="PF08479">
    <property type="entry name" value="POTRA_2"/>
    <property type="match status" value="1"/>
</dbReference>
<dbReference type="Pfam" id="PF03865">
    <property type="entry name" value="ShlB"/>
    <property type="match status" value="1"/>
</dbReference>
<keyword evidence="1" id="KW-1134">Transmembrane beta strand</keyword>
<keyword evidence="2" id="KW-0812">Transmembrane</keyword>